<organism evidence="1 2">
    <name type="scientific">Pseudomonas syringae pv. avii</name>
    <dbReference type="NCBI Taxonomy" id="663959"/>
    <lineage>
        <taxon>Bacteria</taxon>
        <taxon>Pseudomonadati</taxon>
        <taxon>Pseudomonadota</taxon>
        <taxon>Gammaproteobacteria</taxon>
        <taxon>Pseudomonadales</taxon>
        <taxon>Pseudomonadaceae</taxon>
        <taxon>Pseudomonas</taxon>
        <taxon>Pseudomonas syringae</taxon>
    </lineage>
</organism>
<evidence type="ECO:0000313" key="1">
    <source>
        <dbReference type="EMBL" id="RMU44793.1"/>
    </source>
</evidence>
<dbReference type="AlphaFoldDB" id="A0A3M5UH21"/>
<dbReference type="EMBL" id="RBUA01001344">
    <property type="protein sequence ID" value="RMU44793.1"/>
    <property type="molecule type" value="Genomic_DNA"/>
</dbReference>
<sequence length="54" mass="6174">MFITHDLDEAVRIGNRIAILKDGRLIQVGTPKEILHSPADDYVDRFVQRRVATL</sequence>
<dbReference type="PANTHER" id="PTHR43869:SF1">
    <property type="entry name" value="GLYCINE BETAINE_PROLINE BETAINE TRANSPORT SYSTEM ATP-BINDING PROTEIN PROV"/>
    <property type="match status" value="1"/>
</dbReference>
<name>A0A3M5UH21_PSESX</name>
<evidence type="ECO:0000313" key="2">
    <source>
        <dbReference type="Proteomes" id="UP000280395"/>
    </source>
</evidence>
<reference evidence="1 2" key="1">
    <citation type="submission" date="2018-08" db="EMBL/GenBank/DDBJ databases">
        <title>Recombination of ecologically and evolutionarily significant loci maintains genetic cohesion in the Pseudomonas syringae species complex.</title>
        <authorList>
            <person name="Dillon M."/>
            <person name="Thakur S."/>
            <person name="Almeida R.N.D."/>
            <person name="Weir B.S."/>
            <person name="Guttman D.S."/>
        </authorList>
    </citation>
    <scope>NUCLEOTIDE SEQUENCE [LARGE SCALE GENOMIC DNA]</scope>
    <source>
        <strain evidence="1 2">ICMP 14479</strain>
    </source>
</reference>
<protein>
    <submittedName>
        <fullName evidence="1">Uncharacterized protein</fullName>
    </submittedName>
</protein>
<dbReference type="InterPro" id="IPR051921">
    <property type="entry name" value="ABC_osmolyte_uptake_ATP-bind"/>
</dbReference>
<dbReference type="PANTHER" id="PTHR43869">
    <property type="entry name" value="GLYCINE BETAINE/PROLINE BETAINE TRANSPORT SYSTEM ATP-BINDING PROTEIN PROV"/>
    <property type="match status" value="1"/>
</dbReference>
<dbReference type="Gene3D" id="3.40.50.300">
    <property type="entry name" value="P-loop containing nucleotide triphosphate hydrolases"/>
    <property type="match status" value="1"/>
</dbReference>
<comment type="caution">
    <text evidence="1">The sequence shown here is derived from an EMBL/GenBank/DDBJ whole genome shotgun (WGS) entry which is preliminary data.</text>
</comment>
<dbReference type="Proteomes" id="UP000280395">
    <property type="component" value="Unassembled WGS sequence"/>
</dbReference>
<dbReference type="InterPro" id="IPR027417">
    <property type="entry name" value="P-loop_NTPase"/>
</dbReference>
<proteinExistence type="predicted"/>
<accession>A0A3M5UH21</accession>
<gene>
    <name evidence="1" type="ORF">ALP29_201852</name>
</gene>
<dbReference type="SUPFAM" id="SSF52540">
    <property type="entry name" value="P-loop containing nucleoside triphosphate hydrolases"/>
    <property type="match status" value="1"/>
</dbReference>